<evidence type="ECO:0000313" key="3">
    <source>
        <dbReference type="EMBL" id="GIH72676.1"/>
    </source>
</evidence>
<reference evidence="3" key="1">
    <citation type="submission" date="2021-01" db="EMBL/GenBank/DDBJ databases">
        <title>Whole genome shotgun sequence of Sphaerimonospora thailandensis NBRC 107569.</title>
        <authorList>
            <person name="Komaki H."/>
            <person name="Tamura T."/>
        </authorList>
    </citation>
    <scope>NUCLEOTIDE SEQUENCE</scope>
    <source>
        <strain evidence="3">NBRC 107569</strain>
    </source>
</reference>
<comment type="caution">
    <text evidence="3">The sequence shown here is derived from an EMBL/GenBank/DDBJ whole genome shotgun (WGS) entry which is preliminary data.</text>
</comment>
<name>A0A8J3W2D2_9ACTN</name>
<sequence length="115" mass="12778">MIPGEVRLVWFPFSHTEAQPYKKRPVLILAASGLGSNRAILAAMVSSSVKRAARMGPYDVPIADWQSIGLVAPSFVRANRIWTAEDRDFDNRLFGTVKDDVLDKVRQHVLGLLTS</sequence>
<organism evidence="3 4">
    <name type="scientific">Sphaerimonospora thailandensis</name>
    <dbReference type="NCBI Taxonomy" id="795644"/>
    <lineage>
        <taxon>Bacteria</taxon>
        <taxon>Bacillati</taxon>
        <taxon>Actinomycetota</taxon>
        <taxon>Actinomycetes</taxon>
        <taxon>Streptosporangiales</taxon>
        <taxon>Streptosporangiaceae</taxon>
        <taxon>Sphaerimonospora</taxon>
    </lineage>
</organism>
<dbReference type="SUPFAM" id="SSF50118">
    <property type="entry name" value="Cell growth inhibitor/plasmid maintenance toxic component"/>
    <property type="match status" value="1"/>
</dbReference>
<accession>A0A8J3W2D2</accession>
<evidence type="ECO:0000256" key="2">
    <source>
        <dbReference type="ARBA" id="ARBA00022649"/>
    </source>
</evidence>
<evidence type="ECO:0008006" key="5">
    <source>
        <dbReference type="Google" id="ProtNLM"/>
    </source>
</evidence>
<dbReference type="InterPro" id="IPR003477">
    <property type="entry name" value="PemK-like"/>
</dbReference>
<dbReference type="Pfam" id="PF02452">
    <property type="entry name" value="PemK_toxin"/>
    <property type="match status" value="1"/>
</dbReference>
<comment type="similarity">
    <text evidence="1">Belongs to the PemK/MazF family.</text>
</comment>
<dbReference type="RefSeq" id="WP_204018328.1">
    <property type="nucleotide sequence ID" value="NZ_BOOG01000059.1"/>
</dbReference>
<dbReference type="AlphaFoldDB" id="A0A8J3W2D2"/>
<dbReference type="EMBL" id="BOOG01000059">
    <property type="protein sequence ID" value="GIH72676.1"/>
    <property type="molecule type" value="Genomic_DNA"/>
</dbReference>
<gene>
    <name evidence="3" type="ORF">Mth01_49290</name>
</gene>
<dbReference type="Proteomes" id="UP000610966">
    <property type="component" value="Unassembled WGS sequence"/>
</dbReference>
<evidence type="ECO:0000256" key="1">
    <source>
        <dbReference type="ARBA" id="ARBA00007521"/>
    </source>
</evidence>
<keyword evidence="4" id="KW-1185">Reference proteome</keyword>
<protein>
    <recommendedName>
        <fullName evidence="5">mRNA interferase MazF</fullName>
    </recommendedName>
</protein>
<proteinExistence type="inferred from homology"/>
<dbReference type="InterPro" id="IPR011067">
    <property type="entry name" value="Plasmid_toxin/cell-grow_inhib"/>
</dbReference>
<dbReference type="GO" id="GO:0003677">
    <property type="term" value="F:DNA binding"/>
    <property type="evidence" value="ECO:0007669"/>
    <property type="project" value="InterPro"/>
</dbReference>
<keyword evidence="2" id="KW-1277">Toxin-antitoxin system</keyword>
<dbReference type="Gene3D" id="2.30.30.110">
    <property type="match status" value="1"/>
</dbReference>
<evidence type="ECO:0000313" key="4">
    <source>
        <dbReference type="Proteomes" id="UP000610966"/>
    </source>
</evidence>